<organism evidence="1 2">
    <name type="scientific">Vibrio phage phi50-12</name>
    <dbReference type="NCBI Taxonomy" id="2654972"/>
    <lineage>
        <taxon>Viruses</taxon>
        <taxon>Duplodnaviria</taxon>
        <taxon>Heunggongvirae</taxon>
        <taxon>Uroviricota</taxon>
        <taxon>Caudoviricetes</taxon>
        <taxon>Schitoviridae</taxon>
        <taxon>Penintadodekavirus</taxon>
        <taxon>Penintadodekavirus 5012</taxon>
    </lineage>
</organism>
<gene>
    <name evidence="1" type="ORF">VOWphi5012_002</name>
</gene>
<evidence type="ECO:0000313" key="2">
    <source>
        <dbReference type="Proteomes" id="UP000325783"/>
    </source>
</evidence>
<dbReference type="EMBL" id="MN584918">
    <property type="protein sequence ID" value="QFR59785.1"/>
    <property type="molecule type" value="Genomic_DNA"/>
</dbReference>
<accession>A0A5P8PRA3</accession>
<evidence type="ECO:0000313" key="1">
    <source>
        <dbReference type="EMBL" id="QFR59785.1"/>
    </source>
</evidence>
<sequence>MLTVQEFKDAIPKNMHSHVNQQFVDNINTVGVDSEVRNNFINNLIQYGDVLNDGKYKITDYLNAAMYVSFKMVGHGNTEAWKRTFKPKYQKMIAGGTEEAQISKYASAYNKGKLVQAIAERSLCLDHVLFADVRHKAIKRQAELMMSDNENVAQRAADSLMNHLKAPESVQANVKVDVQVDDTLIQLEQTLNQIAEKQVNMISAGQTTAKAVAHSPLLMEHDDE</sequence>
<reference evidence="1 2" key="1">
    <citation type="submission" date="2019-10" db="EMBL/GenBank/DDBJ databases">
        <authorList>
            <person name="Lin L.C."/>
        </authorList>
    </citation>
    <scope>NUCLEOTIDE SEQUENCE [LARGE SCALE GENOMIC DNA]</scope>
</reference>
<proteinExistence type="predicted"/>
<keyword evidence="2" id="KW-1185">Reference proteome</keyword>
<name>A0A5P8PRA3_9CAUD</name>
<protein>
    <submittedName>
        <fullName evidence="1">Uncharacterized protein</fullName>
    </submittedName>
</protein>
<dbReference type="Proteomes" id="UP000325783">
    <property type="component" value="Segment"/>
</dbReference>